<feature type="region of interest" description="Disordered" evidence="1">
    <location>
        <begin position="2356"/>
        <end position="2390"/>
    </location>
</feature>
<dbReference type="GO" id="GO:0005815">
    <property type="term" value="C:microtubule organizing center"/>
    <property type="evidence" value="ECO:0007669"/>
    <property type="project" value="TreeGrafter"/>
</dbReference>
<feature type="non-terminal residue" evidence="3">
    <location>
        <position position="1"/>
    </location>
</feature>
<feature type="non-terminal residue" evidence="3">
    <location>
        <position position="2576"/>
    </location>
</feature>
<organism evidence="3 4">
    <name type="scientific">Opisthorchis viverrini</name>
    <name type="common">Southeast Asian liver fluke</name>
    <dbReference type="NCBI Taxonomy" id="6198"/>
    <lineage>
        <taxon>Eukaryota</taxon>
        <taxon>Metazoa</taxon>
        <taxon>Spiralia</taxon>
        <taxon>Lophotrochozoa</taxon>
        <taxon>Platyhelminthes</taxon>
        <taxon>Trematoda</taxon>
        <taxon>Digenea</taxon>
        <taxon>Opisthorchiida</taxon>
        <taxon>Opisthorchiata</taxon>
        <taxon>Opisthorchiidae</taxon>
        <taxon>Opisthorchis</taxon>
    </lineage>
</organism>
<feature type="region of interest" description="Disordered" evidence="1">
    <location>
        <begin position="504"/>
        <end position="541"/>
    </location>
</feature>
<feature type="compositionally biased region" description="Polar residues" evidence="1">
    <location>
        <begin position="2376"/>
        <end position="2386"/>
    </location>
</feature>
<sequence>PNPIPRSPSGSSCPVQVHTSLPPGIQAPVTAYLILKISSFRCVSRHVSTDRRSNSRNLPDGLSVYVRWWGEPATNPCAVFTPRLSHKAGHKQITSTTARYEITVPQERFKAYLKDMNILYMNVVDSACVRFIGRARLDHIERLSMENPVHTVLPVTDEVGEKLGELTVSISIEVVVDASSKQPNARVSGDVRSPQLPQRRLDEPADGESAHCLPDPTQSRPQDEQQDQQPPISCISKEHVIDEDLSDDGINPDISAQPDSSPLVRPPPTDGDHQTHKLNALFHHFNRNLISKPIESRQLPESEQCTGGRHMSNGMLRSSDMLAPQFTGIPSANRFPSNPELHLGSLSLDDQNPPCDGLLENTRRLLSLIHSQPVDSNVASVNQLLFSSPHDDPIEGTCNLEDSPIQHFSQNEHLVEELFFPSNDLETSSKFFTAYNCLRSRPLGENVVPASTDAQNDIQVSRLSATNQTAFCGVNLLVRNLQLTQPSSERNRLLHPRVVSLNYPSKLSHTGASPRDRGNRQSGCEPPRSRSKSPAVQQSHNLGAMSTTSLMYIYMPKFNSHHSVNLEASIQIRGAVLLQRTRMTSSVSLHRVAKPLFCGLTGRDQQNMVAFAPKSSQPELLMFLEIPRTEDSNSGEVQFRVFTAPDVSPGSVLADFTPTLICQNDLALDNIQNALSSVTNRNSKGTICMSLNLFSPGTGPSQESGSSPNSSVWGRLDLELEPVLPTTGVVNEGATVEPTQPVDAHLEKLDKHSALPALKRPSESRITTNSPSGNRNPLQPIHLETFLSVSRGRGIYIANDDTSCSGTPKTGIRHSYLTLRLPWCQDRSSAVETSNKVGCTSSAPCSFEDQAPVYNFHLRTSCTLNEAILNNLLNSFAVIEVWIKLESDSVDRLAGLTKIPTKKMVTLFNIVDSKSGTVLPKKESVLQSLLSFQNPMILLDSWLPITDPYSGSQRGELHVRLVVGTKQQIDRLVGENTDTMLPHDTVNRPDSTGIQMMSVETDHTDVIYVEHSLTVTIENLREFDPHIALGENFEFGGAVPWGDCDCFVQYHFPSGGQSGTVSTYRTPVQLLVAPGCDTLVGDVPVIHHQVSCSFSAGPNKRKGSHWSQTHQTTLRCRHQPGAELSKSVTNAFLNWLHENLSHNSTEEGLTMELWLRVYSPNLLDRLVARGNLSSEVLAYLMNHDPETEMNIERRARCGVELFSIHSSQPNGRLGIFLLYGNRLIDYPPLDLVTDSEQNTTVCARKEQLPTKSLRLIPNIAQPGVKLRVQLHRFTGLRTAFRNAGPFAFCGHVRLHCMLIYPTSSSSGTCNLPGKCVVLVTATSRQIRGSFCDDDINTVLEMVLPVSWRVLVVGAKTEIMHEISLIELLLNGASSQQQQLIHWTSSRWCLLLQVDVWQSDTSSLAQTDVASSDYRMGWNLSDFGDKYRSVWPGPGHKLVSSTRIPLAGLILTRSAKIPAQWYPQCSFASNPGDRNPSFGGGYFVGGVEVSAELPGGTETKLQLLDYLSQLGKADTEQNRCFQDWSQSFSPNRELCMNLKHQLKLRDRWQNGTDERGCHYKQFILNLDAIRLPSEFLLLQDSSQWDAEQIRSWFSTPERHRPFAFIRFSFYRNGIQTSRLVPLPVSYQERASVVLQLNETKDCNFPISEDLYDYLMETDLELQVWVIWTSSDGDGESMRMEQLRIASNRQDSFVAKPFDPPSPRHVGSAYIMLSKLLHHSVPASSAEPDPDGCNPPAISGDPSGLAWFCSGQINEQPLPVFPLYRADSEDLHESWVAVRLEMHCSRTQLRANIPTRQPASLFSSVGALGWNLGKFMKRRILPNLLQSDVEGTNKPDDSYTETTFPAEVTVERAFHLRPKALMERTGKQSPDVEHVPKNGVVFVTFPVDGDQPGNFTSHNGLWNRLCHSQTCSPSRLIAATAKVPFDSCVSWDYRRFVVLPTWLLKVQTRRKLVFHVWFQKENCDGTNTVSTANDWTTAPSNTPELIGIASVDLTCLSGIIPTTTPRGLYHEPGSSSRLDAVYGWYHVMDETGTERGQILLGVKPLLPRLESDHDCPDIQHTESLDLLKEQQIQNDVDAPFVDSTTVHLAQLSKIRSTLSPWPLDNPLCSPSSGLQLAAESNPTPQNTSIDENESTQLNPFEQLHKQLKELDAINAKLKQRLTRGDPDGLSVQSTKQRNSSTPQTKSDVDSTSAETSGRNTVELKWEKGCGASASQEPLPHEQALSLPHDLNYLADTMPWGKLQQSNPVAVDFLSHGIRSLKANSSEITKATMSTKDVPFGTNSNLNLDVSCSSDSHEDLGVVPTNRTGGEGHHFEEIQEVEVSHENSGNQIPVESNHNSIEVERVELNDPFVASIHSVEDEVSDRESVDASPLPAWETTESTKQTPAQPETEDLKDFEVVIQRQNLNGLKKCDDPDHSWPPSNSSSREVIPGENLMHMPYTDGHSDEVPVTCQRSCSRMSENPEDCSPVPKLSSSATSPLLPTFFPPSSVISQVVSGIPAHMDVHQNVQNARLIRLSELRSGIQDDLGVQKSRDEQFESIRRRIDSRISDAVRMINDAIGHRTITKSVVSGPDNEQSH</sequence>
<feature type="region of interest" description="Disordered" evidence="1">
    <location>
        <begin position="2159"/>
        <end position="2197"/>
    </location>
</feature>
<feature type="region of interest" description="Disordered" evidence="1">
    <location>
        <begin position="2108"/>
        <end position="2130"/>
    </location>
</feature>
<dbReference type="EMBL" id="KV907467">
    <property type="protein sequence ID" value="OON13357.1"/>
    <property type="molecule type" value="Genomic_DNA"/>
</dbReference>
<proteinExistence type="predicted"/>
<dbReference type="GO" id="GO:0060271">
    <property type="term" value="P:cilium assembly"/>
    <property type="evidence" value="ECO:0007669"/>
    <property type="project" value="TreeGrafter"/>
</dbReference>
<dbReference type="Pfam" id="PF25339">
    <property type="entry name" value="C2_C2CD3_N"/>
    <property type="match status" value="1"/>
</dbReference>
<protein>
    <recommendedName>
        <fullName evidence="2">C2CD3 N-terminal C2 domain-containing protein</fullName>
    </recommendedName>
</protein>
<evidence type="ECO:0000256" key="1">
    <source>
        <dbReference type="SAM" id="MobiDB-lite"/>
    </source>
</evidence>
<name>A0A1S8WFZ9_OPIVI</name>
<feature type="region of interest" description="Disordered" evidence="1">
    <location>
        <begin position="752"/>
        <end position="779"/>
    </location>
</feature>
<feature type="region of interest" description="Disordered" evidence="1">
    <location>
        <begin position="244"/>
        <end position="273"/>
    </location>
</feature>
<dbReference type="PANTHER" id="PTHR21254">
    <property type="entry name" value="C2 DOMAIN-CONTAINING PROTEIN 3"/>
    <property type="match status" value="1"/>
</dbReference>
<dbReference type="PANTHER" id="PTHR21254:SF1">
    <property type="entry name" value="C2 DOMAIN-CONTAINING PROTEIN 3"/>
    <property type="match status" value="1"/>
</dbReference>
<dbReference type="InterPro" id="IPR057537">
    <property type="entry name" value="C2_C2CD3_N"/>
</dbReference>
<feature type="domain" description="C2CD3 N-terminal C2" evidence="2">
    <location>
        <begin position="18"/>
        <end position="174"/>
    </location>
</feature>
<feature type="region of interest" description="Disordered" evidence="1">
    <location>
        <begin position="2406"/>
        <end position="2428"/>
    </location>
</feature>
<gene>
    <name evidence="3" type="ORF">X801_10871</name>
</gene>
<evidence type="ECO:0000259" key="2">
    <source>
        <dbReference type="Pfam" id="PF25339"/>
    </source>
</evidence>
<accession>A0A1S8WFZ9</accession>
<evidence type="ECO:0000313" key="3">
    <source>
        <dbReference type="EMBL" id="OON13357.1"/>
    </source>
</evidence>
<dbReference type="Proteomes" id="UP000243686">
    <property type="component" value="Unassembled WGS sequence"/>
</dbReference>
<reference evidence="3 4" key="1">
    <citation type="submission" date="2015-03" db="EMBL/GenBank/DDBJ databases">
        <title>Draft genome of the nematode, Opisthorchis viverrini.</title>
        <authorList>
            <person name="Mitreva M."/>
        </authorList>
    </citation>
    <scope>NUCLEOTIDE SEQUENCE [LARGE SCALE GENOMIC DNA]</scope>
    <source>
        <strain evidence="3">Khon Kaen</strain>
    </source>
</reference>
<feature type="compositionally biased region" description="Polar residues" evidence="1">
    <location>
        <begin position="532"/>
        <end position="541"/>
    </location>
</feature>
<feature type="compositionally biased region" description="Polar residues" evidence="1">
    <location>
        <begin position="764"/>
        <end position="777"/>
    </location>
</feature>
<feature type="compositionally biased region" description="Polar residues" evidence="1">
    <location>
        <begin position="2168"/>
        <end position="2197"/>
    </location>
</feature>
<keyword evidence="4" id="KW-1185">Reference proteome</keyword>
<evidence type="ECO:0000313" key="4">
    <source>
        <dbReference type="Proteomes" id="UP000243686"/>
    </source>
</evidence>
<feature type="region of interest" description="Disordered" evidence="1">
    <location>
        <begin position="179"/>
        <end position="231"/>
    </location>
</feature>